<accession>A0A067MXC9</accession>
<sequence length="260" mass="27997">MRGEICLGSASLLCFISLMLLIFVHVGQTNTGSVARGIAMVSINMTGYLQAMEAGTGDPAPGLFTNNATAPLWQGLGLRQEYLWGFYGHCAYTNLSHGLGICSNKTFGAKFTPFDVMLGDTPPRYNVFTQFIVPTTTFKDSGYLGTFYNAAFWLIFIATLAMAVSLVTGVIKNTWTFGTAAFFSIIATLCILIGASIFTAIISKTSAINTYKLPPTASSPGAPLGILVSTGKGVYMLWAAFALMLISIFPYTVSWVTFRR</sequence>
<feature type="transmembrane region" description="Helical" evidence="1">
    <location>
        <begin position="180"/>
        <end position="202"/>
    </location>
</feature>
<name>A0A067MXC9_BOTB1</name>
<dbReference type="PANTHER" id="PTHR28019">
    <property type="entry name" value="CELL MEMBRANE PROTEIN YLR413W-RELATED"/>
    <property type="match status" value="1"/>
</dbReference>
<dbReference type="InterPro" id="IPR052413">
    <property type="entry name" value="SUR7_domain"/>
</dbReference>
<dbReference type="Gene3D" id="1.20.140.150">
    <property type="match status" value="1"/>
</dbReference>
<dbReference type="PANTHER" id="PTHR28019:SF2">
    <property type="entry name" value="CELL MEMBRANE PROTEIN YLR413W-RELATED"/>
    <property type="match status" value="1"/>
</dbReference>
<evidence type="ECO:0000313" key="2">
    <source>
        <dbReference type="EMBL" id="KDQ20393.1"/>
    </source>
</evidence>
<organism evidence="2 3">
    <name type="scientific">Botryobasidium botryosum (strain FD-172 SS1)</name>
    <dbReference type="NCBI Taxonomy" id="930990"/>
    <lineage>
        <taxon>Eukaryota</taxon>
        <taxon>Fungi</taxon>
        <taxon>Dikarya</taxon>
        <taxon>Basidiomycota</taxon>
        <taxon>Agaricomycotina</taxon>
        <taxon>Agaricomycetes</taxon>
        <taxon>Cantharellales</taxon>
        <taxon>Botryobasidiaceae</taxon>
        <taxon>Botryobasidium</taxon>
    </lineage>
</organism>
<dbReference type="HOGENOM" id="CLU_094315_0_0_1"/>
<evidence type="ECO:0000313" key="3">
    <source>
        <dbReference type="Proteomes" id="UP000027195"/>
    </source>
</evidence>
<dbReference type="GO" id="GO:0051285">
    <property type="term" value="C:cell cortex of cell tip"/>
    <property type="evidence" value="ECO:0007669"/>
    <property type="project" value="TreeGrafter"/>
</dbReference>
<evidence type="ECO:0008006" key="4">
    <source>
        <dbReference type="Google" id="ProtNLM"/>
    </source>
</evidence>
<dbReference type="GO" id="GO:0005886">
    <property type="term" value="C:plasma membrane"/>
    <property type="evidence" value="ECO:0007669"/>
    <property type="project" value="InterPro"/>
</dbReference>
<dbReference type="Proteomes" id="UP000027195">
    <property type="component" value="Unassembled WGS sequence"/>
</dbReference>
<dbReference type="EMBL" id="KL198017">
    <property type="protein sequence ID" value="KDQ20393.1"/>
    <property type="molecule type" value="Genomic_DNA"/>
</dbReference>
<keyword evidence="1" id="KW-0472">Membrane</keyword>
<dbReference type="OrthoDB" id="3349852at2759"/>
<dbReference type="GO" id="GO:0031505">
    <property type="term" value="P:fungal-type cell wall organization"/>
    <property type="evidence" value="ECO:0007669"/>
    <property type="project" value="TreeGrafter"/>
</dbReference>
<dbReference type="AlphaFoldDB" id="A0A067MXC9"/>
<gene>
    <name evidence="2" type="ORF">BOTBODRAFT_26399</name>
</gene>
<dbReference type="InParanoid" id="A0A067MXC9"/>
<feature type="transmembrane region" description="Helical" evidence="1">
    <location>
        <begin position="7"/>
        <end position="26"/>
    </location>
</feature>
<keyword evidence="3" id="KW-1185">Reference proteome</keyword>
<dbReference type="InterPro" id="IPR009571">
    <property type="entry name" value="SUR7/Rim9-like_fungi"/>
</dbReference>
<feature type="transmembrane region" description="Helical" evidence="1">
    <location>
        <begin position="150"/>
        <end position="171"/>
    </location>
</feature>
<keyword evidence="1" id="KW-0812">Transmembrane</keyword>
<dbReference type="STRING" id="930990.A0A067MXC9"/>
<proteinExistence type="predicted"/>
<keyword evidence="1" id="KW-1133">Transmembrane helix</keyword>
<reference evidence="3" key="1">
    <citation type="journal article" date="2014" name="Proc. Natl. Acad. Sci. U.S.A.">
        <title>Extensive sampling of basidiomycete genomes demonstrates inadequacy of the white-rot/brown-rot paradigm for wood decay fungi.</title>
        <authorList>
            <person name="Riley R."/>
            <person name="Salamov A.A."/>
            <person name="Brown D.W."/>
            <person name="Nagy L.G."/>
            <person name="Floudas D."/>
            <person name="Held B.W."/>
            <person name="Levasseur A."/>
            <person name="Lombard V."/>
            <person name="Morin E."/>
            <person name="Otillar R."/>
            <person name="Lindquist E.A."/>
            <person name="Sun H."/>
            <person name="LaButti K.M."/>
            <person name="Schmutz J."/>
            <person name="Jabbour D."/>
            <person name="Luo H."/>
            <person name="Baker S.E."/>
            <person name="Pisabarro A.G."/>
            <person name="Walton J.D."/>
            <person name="Blanchette R.A."/>
            <person name="Henrissat B."/>
            <person name="Martin F."/>
            <person name="Cullen D."/>
            <person name="Hibbett D.S."/>
            <person name="Grigoriev I.V."/>
        </authorList>
    </citation>
    <scope>NUCLEOTIDE SEQUENCE [LARGE SCALE GENOMIC DNA]</scope>
    <source>
        <strain evidence="3">FD-172 SS1</strain>
    </source>
</reference>
<evidence type="ECO:0000256" key="1">
    <source>
        <dbReference type="SAM" id="Phobius"/>
    </source>
</evidence>
<dbReference type="Pfam" id="PF06687">
    <property type="entry name" value="SUR7"/>
    <property type="match status" value="1"/>
</dbReference>
<feature type="transmembrane region" description="Helical" evidence="1">
    <location>
        <begin position="235"/>
        <end position="258"/>
    </location>
</feature>
<protein>
    <recommendedName>
        <fullName evidence="4">Actin cortical patch SUR7/pH-response regulator PalI</fullName>
    </recommendedName>
</protein>